<reference evidence="14 15" key="1">
    <citation type="journal article" date="2014" name="Genome Announc.">
        <title>Draft genome sequence of the pathogenic fungus Scedosporium apiospermum.</title>
        <authorList>
            <person name="Vandeputte P."/>
            <person name="Ghamrawi S."/>
            <person name="Rechenmann M."/>
            <person name="Iltis A."/>
            <person name="Giraud S."/>
            <person name="Fleury M."/>
            <person name="Thornton C."/>
            <person name="Delhaes L."/>
            <person name="Meyer W."/>
            <person name="Papon N."/>
            <person name="Bouchara J.P."/>
        </authorList>
    </citation>
    <scope>NUCLEOTIDE SEQUENCE [LARGE SCALE GENOMIC DNA]</scope>
    <source>
        <strain evidence="14 15">IHEM 14462</strain>
    </source>
</reference>
<dbReference type="Pfam" id="PF03062">
    <property type="entry name" value="MBOAT"/>
    <property type="match status" value="1"/>
</dbReference>
<gene>
    <name evidence="14" type="ORF">SAPIO_CDS8551</name>
</gene>
<organism evidence="14 15">
    <name type="scientific">Pseudallescheria apiosperma</name>
    <name type="common">Scedosporium apiospermum</name>
    <dbReference type="NCBI Taxonomy" id="563466"/>
    <lineage>
        <taxon>Eukaryota</taxon>
        <taxon>Fungi</taxon>
        <taxon>Dikarya</taxon>
        <taxon>Ascomycota</taxon>
        <taxon>Pezizomycotina</taxon>
        <taxon>Sordariomycetes</taxon>
        <taxon>Hypocreomycetidae</taxon>
        <taxon>Microascales</taxon>
        <taxon>Microascaceae</taxon>
        <taxon>Scedosporium</taxon>
    </lineage>
</organism>
<evidence type="ECO:0000256" key="3">
    <source>
        <dbReference type="ARBA" id="ARBA00022679"/>
    </source>
</evidence>
<evidence type="ECO:0000256" key="5">
    <source>
        <dbReference type="ARBA" id="ARBA00022824"/>
    </source>
</evidence>
<evidence type="ECO:0000256" key="9">
    <source>
        <dbReference type="ARBA" id="ARBA00023568"/>
    </source>
</evidence>
<evidence type="ECO:0000256" key="12">
    <source>
        <dbReference type="SAM" id="MobiDB-lite"/>
    </source>
</evidence>
<keyword evidence="6 13" id="KW-1133">Transmembrane helix</keyword>
<keyword evidence="8 10" id="KW-0012">Acyltransferase</keyword>
<dbReference type="KEGG" id="sapo:SAPIO_CDS8551"/>
<keyword evidence="3 10" id="KW-0808">Transferase</keyword>
<evidence type="ECO:0000256" key="1">
    <source>
        <dbReference type="ARBA" id="ARBA00004477"/>
    </source>
</evidence>
<feature type="compositionally biased region" description="Low complexity" evidence="12">
    <location>
        <begin position="11"/>
        <end position="23"/>
    </location>
</feature>
<feature type="transmembrane region" description="Helical" evidence="13">
    <location>
        <begin position="102"/>
        <end position="122"/>
    </location>
</feature>
<dbReference type="VEuPathDB" id="FungiDB:SAPIO_CDS8551"/>
<keyword evidence="15" id="KW-1185">Reference proteome</keyword>
<dbReference type="OrthoDB" id="10039049at2759"/>
<keyword evidence="5 10" id="KW-0256">Endoplasmic reticulum</keyword>
<evidence type="ECO:0000256" key="13">
    <source>
        <dbReference type="SAM" id="Phobius"/>
    </source>
</evidence>
<name>A0A084FZW8_PSEDA</name>
<dbReference type="GO" id="GO:0034737">
    <property type="term" value="F:ergosterol O-acyltransferase activity"/>
    <property type="evidence" value="ECO:0007669"/>
    <property type="project" value="TreeGrafter"/>
</dbReference>
<dbReference type="Proteomes" id="UP000028545">
    <property type="component" value="Unassembled WGS sequence"/>
</dbReference>
<evidence type="ECO:0000313" key="14">
    <source>
        <dbReference type="EMBL" id="KEZ40630.1"/>
    </source>
</evidence>
<evidence type="ECO:0000256" key="11">
    <source>
        <dbReference type="PIRSR" id="PIRSR000439-1"/>
    </source>
</evidence>
<dbReference type="GO" id="GO:0008204">
    <property type="term" value="P:ergosterol metabolic process"/>
    <property type="evidence" value="ECO:0007669"/>
    <property type="project" value="TreeGrafter"/>
</dbReference>
<protein>
    <recommendedName>
        <fullName evidence="10">O-acyltransferase</fullName>
    </recommendedName>
</protein>
<comment type="similarity">
    <text evidence="2 10">Belongs to the membrane-bound acyltransferase family. Sterol o-acyltransferase subfamily.</text>
</comment>
<comment type="subcellular location">
    <subcellularLocation>
        <location evidence="1 10">Endoplasmic reticulum membrane</location>
        <topology evidence="1 10">Multi-pass membrane protein</topology>
    </subcellularLocation>
</comment>
<dbReference type="RefSeq" id="XP_016640429.1">
    <property type="nucleotide sequence ID" value="XM_016790166.1"/>
</dbReference>
<evidence type="ECO:0000256" key="4">
    <source>
        <dbReference type="ARBA" id="ARBA00022692"/>
    </source>
</evidence>
<keyword evidence="4 13" id="KW-0812">Transmembrane</keyword>
<evidence type="ECO:0000256" key="6">
    <source>
        <dbReference type="ARBA" id="ARBA00022989"/>
    </source>
</evidence>
<proteinExistence type="inferred from homology"/>
<dbReference type="AlphaFoldDB" id="A0A084FZW8"/>
<comment type="function">
    <text evidence="9">Sterol O-acyltransferase that catalyzes the formation of stery esters.</text>
</comment>
<dbReference type="PIRSF" id="PIRSF000439">
    <property type="entry name" value="Oat_ACAT_DAG_ARE"/>
    <property type="match status" value="1"/>
</dbReference>
<evidence type="ECO:0000256" key="8">
    <source>
        <dbReference type="ARBA" id="ARBA00023315"/>
    </source>
</evidence>
<comment type="caution">
    <text evidence="14">The sequence shown here is derived from an EMBL/GenBank/DDBJ whole genome shotgun (WGS) entry which is preliminary data.</text>
</comment>
<feature type="transmembrane region" description="Helical" evidence="13">
    <location>
        <begin position="383"/>
        <end position="404"/>
    </location>
</feature>
<dbReference type="HOGENOM" id="CLU_018190_2_0_1"/>
<feature type="region of interest" description="Disordered" evidence="12">
    <location>
        <begin position="1"/>
        <end position="23"/>
    </location>
</feature>
<dbReference type="GeneID" id="27727623"/>
<dbReference type="EMBL" id="JOWA01000121">
    <property type="protein sequence ID" value="KEZ40630.1"/>
    <property type="molecule type" value="Genomic_DNA"/>
</dbReference>
<dbReference type="OMA" id="INWWYVA"/>
<feature type="transmembrane region" description="Helical" evidence="13">
    <location>
        <begin position="424"/>
        <end position="446"/>
    </location>
</feature>
<keyword evidence="7 10" id="KW-0472">Membrane</keyword>
<sequence length="547" mass="62797">MNSSEDDRITTSRSSATSTPGSTRGDVLCLHALGDSSRAMHTHHVAVSYSDSFSRKAIRKTLIGKKFSFKAQGKFQDLVFTRTFSAFDSHNEAAASTPFRGFYTLFWLAVSLFMFKTALYNWSRYGNPLGTNDIMRSMFCRDVFILLLSDGVMCALTAVTWILQRLVVDDYIDWNTTGWLLQHLWQTVFIAGVVGLTIARDWPWSHTVFFVLHGLVLLMKQHSYAFYNGHLSTLYQERELLCYTRGILDQGTPEEDSSFGYSTSFSGPSSDGITDVVATSHHAFESEHAPAEETAIDEIIEEVNSEVPLSPAKIASYKVILEDEISQLTKELVRNTTAPERAYPNNLTISNLCEYLVFPTVVYELEYPRSESINWGYVLEKTAATLGVLFVMNMVSQTFIYPVVMKAVSMKEMGMPLTERLQEFPWMLSELIFPFMMEYLLTWFLIWETILNVLAELTRFADRSFYDDWWNSVSWDQFARDWNKPVHNFLLRHVYHSAISSMNVDKHTATLITFFFSACIHELVMWCLFKKVRGYLLILQMFQLPVC</sequence>
<feature type="active site" evidence="11">
    <location>
        <position position="521"/>
    </location>
</feature>
<dbReference type="InterPro" id="IPR004299">
    <property type="entry name" value="MBOAT_fam"/>
</dbReference>
<feature type="transmembrane region" description="Helical" evidence="13">
    <location>
        <begin position="183"/>
        <end position="200"/>
    </location>
</feature>
<feature type="transmembrane region" description="Helical" evidence="13">
    <location>
        <begin position="143"/>
        <end position="163"/>
    </location>
</feature>
<accession>A0A084FZW8</accession>
<feature type="compositionally biased region" description="Basic and acidic residues" evidence="12">
    <location>
        <begin position="1"/>
        <end position="10"/>
    </location>
</feature>
<evidence type="ECO:0000256" key="2">
    <source>
        <dbReference type="ARBA" id="ARBA00009010"/>
    </source>
</evidence>
<evidence type="ECO:0000256" key="10">
    <source>
        <dbReference type="PIRNR" id="PIRNR000439"/>
    </source>
</evidence>
<dbReference type="PANTHER" id="PTHR10408:SF23">
    <property type="entry name" value="STEROL O-ACYLTRANSFERASE 1-RELATED"/>
    <property type="match status" value="1"/>
</dbReference>
<dbReference type="PANTHER" id="PTHR10408">
    <property type="entry name" value="STEROL O-ACYLTRANSFERASE"/>
    <property type="match status" value="1"/>
</dbReference>
<evidence type="ECO:0000313" key="15">
    <source>
        <dbReference type="Proteomes" id="UP000028545"/>
    </source>
</evidence>
<evidence type="ECO:0000256" key="7">
    <source>
        <dbReference type="ARBA" id="ARBA00023136"/>
    </source>
</evidence>
<dbReference type="InterPro" id="IPR014371">
    <property type="entry name" value="Oat_ACAT_DAG_ARE"/>
</dbReference>
<dbReference type="GO" id="GO:0005789">
    <property type="term" value="C:endoplasmic reticulum membrane"/>
    <property type="evidence" value="ECO:0007669"/>
    <property type="project" value="UniProtKB-SubCell"/>
</dbReference>